<keyword evidence="4" id="KW-0862">Zinc</keyword>
<comment type="similarity">
    <text evidence="1">Belongs to the ZC2HC1 family.</text>
</comment>
<keyword evidence="7" id="KW-1185">Reference proteome</keyword>
<organism evidence="7 8">
    <name type="scientific">Danio rerio</name>
    <name type="common">Zebrafish</name>
    <name type="synonym">Brachydanio rerio</name>
    <dbReference type="NCBI Taxonomy" id="7955"/>
    <lineage>
        <taxon>Eukaryota</taxon>
        <taxon>Metazoa</taxon>
        <taxon>Chordata</taxon>
        <taxon>Craniata</taxon>
        <taxon>Vertebrata</taxon>
        <taxon>Euteleostomi</taxon>
        <taxon>Actinopterygii</taxon>
        <taxon>Neopterygii</taxon>
        <taxon>Teleostei</taxon>
        <taxon>Ostariophysi</taxon>
        <taxon>Cypriniformes</taxon>
        <taxon>Danionidae</taxon>
        <taxon>Danioninae</taxon>
        <taxon>Danio</taxon>
    </lineage>
</organism>
<dbReference type="InterPro" id="IPR026104">
    <property type="entry name" value="ZNF_C2HC_dom_1C"/>
</dbReference>
<evidence type="ECO:0000313" key="9">
    <source>
        <dbReference type="ZFIN" id="ZDB-GENE-111020-1"/>
    </source>
</evidence>
<evidence type="ECO:0000313" key="7">
    <source>
        <dbReference type="Proteomes" id="UP000000437"/>
    </source>
</evidence>
<dbReference type="RefSeq" id="XP_068070792.2">
    <property type="nucleotide sequence ID" value="XM_068214691.2"/>
</dbReference>
<dbReference type="Proteomes" id="UP000000437">
    <property type="component" value="Chromosome 17"/>
</dbReference>
<dbReference type="Gene3D" id="3.30.160.60">
    <property type="entry name" value="Classic Zinc Finger"/>
    <property type="match status" value="2"/>
</dbReference>
<evidence type="ECO:0000256" key="1">
    <source>
        <dbReference type="ARBA" id="ARBA00010843"/>
    </source>
</evidence>
<dbReference type="PANTHER" id="PTHR14649">
    <property type="entry name" value="ZINC FINGER C2HC DOMAIN-CONTAINING PROTEIN 1C"/>
    <property type="match status" value="1"/>
</dbReference>
<dbReference type="GO" id="GO:0008270">
    <property type="term" value="F:zinc ion binding"/>
    <property type="evidence" value="ECO:0007669"/>
    <property type="project" value="UniProtKB-KW"/>
</dbReference>
<dbReference type="ZFIN" id="ZDB-GENE-111020-1">
    <property type="gene designation" value="zc2hc1c"/>
</dbReference>
<dbReference type="AlphaFoldDB" id="A0AB32TBJ1"/>
<dbReference type="InterPro" id="IPR049899">
    <property type="entry name" value="Znf_C2HC_C3H"/>
</dbReference>
<evidence type="ECO:0000256" key="2">
    <source>
        <dbReference type="ARBA" id="ARBA00022723"/>
    </source>
</evidence>
<keyword evidence="5" id="KW-0175">Coiled coil</keyword>
<keyword evidence="2" id="KW-0479">Metal-binding</keyword>
<dbReference type="CTD" id="79696"/>
<dbReference type="AGR" id="ZFIN:ZDB-GENE-111020-1"/>
<name>A0AB32TBJ1_DANRE</name>
<evidence type="ECO:0000256" key="4">
    <source>
        <dbReference type="ARBA" id="ARBA00022833"/>
    </source>
</evidence>
<reference evidence="8" key="1">
    <citation type="submission" date="2025-08" db="UniProtKB">
        <authorList>
            <consortium name="RefSeq"/>
        </authorList>
    </citation>
    <scope>IDENTIFICATION</scope>
    <source>
        <strain evidence="8">Tuebingen</strain>
        <tissue evidence="8">Fibroblasts and whole tissue</tissue>
    </source>
</reference>
<dbReference type="PROSITE" id="PS52027">
    <property type="entry name" value="ZF_C2HC_C3H"/>
    <property type="match status" value="2"/>
</dbReference>
<accession>A0AB32TBJ1</accession>
<sequence length="484" mass="57843">MSTTHRRPSPSGAAYASYINMQMLPHHHHHFQEKETVSLKLPYLQDTSRHHNYKLDIVENQLRKMSFARERHHPESIHKTQPIYEEEQNQYVPSRRESDRLFPLKPVLHKRAYSLSNIPKPDHYPTLAEQAALRHQQKMVRKLDAQDQHIPARTSSHEQKSSETHTRLSKEIHSKEMMLQQKIFRAEETVRRVQRERNKRFFEKQLDDRLYSDWYEGTGRYENERDDMERWEIRDAKQHTRGQLLTSERVKDHVPREWDDTTKDWGLEKINIRREREMTLNNHVRRRRETDREDLRKSTRRDGSQRRHDRGADEDALGQLSYRRLNAKSAGRDDGEENAELLIPCSVCQRCFAPERLETHMRVCEKKRPQRKVFDMSKYRARGTELEEFMKTNSRSRTPERKKNMWRQKHEAFIQTMRQGRSSTSQQPNSTSGLHQEYITCPHCGRKFAPGPAERHVPKCQTIKSRPAPPKQPHNSATRRRTTH</sequence>
<evidence type="ECO:0000256" key="5">
    <source>
        <dbReference type="ARBA" id="ARBA00023054"/>
    </source>
</evidence>
<evidence type="ECO:0000313" key="8">
    <source>
        <dbReference type="RefSeq" id="XP_068070792.2"/>
    </source>
</evidence>
<dbReference type="Pfam" id="PF13913">
    <property type="entry name" value="zf-C2HC_2"/>
    <property type="match status" value="2"/>
</dbReference>
<gene>
    <name evidence="8 9" type="primary">zc2hc1c</name>
</gene>
<proteinExistence type="inferred from homology"/>
<evidence type="ECO:0000256" key="6">
    <source>
        <dbReference type="PROSITE-ProRule" id="PRU01371"/>
    </source>
</evidence>
<dbReference type="PANTHER" id="PTHR14649:SF1">
    <property type="entry name" value="ZINC FINGER C2HC DOMAIN-CONTAINING PROTEIN 1C"/>
    <property type="match status" value="1"/>
</dbReference>
<keyword evidence="3 6" id="KW-0863">Zinc-finger</keyword>
<evidence type="ECO:0000256" key="3">
    <source>
        <dbReference type="ARBA" id="ARBA00022771"/>
    </source>
</evidence>
<protein>
    <submittedName>
        <fullName evidence="8">Zinc finger C2HC domain-containing protein 1C isoform X1</fullName>
    </submittedName>
</protein>